<accession>A0AB39CCG2</accession>
<evidence type="ECO:0000256" key="1">
    <source>
        <dbReference type="SAM" id="Phobius"/>
    </source>
</evidence>
<protein>
    <submittedName>
        <fullName evidence="2">Uncharacterized protein</fullName>
    </submittedName>
</protein>
<keyword evidence="1" id="KW-0812">Transmembrane</keyword>
<evidence type="ECO:0000313" key="2">
    <source>
        <dbReference type="EMBL" id="XDJ14574.1"/>
    </source>
</evidence>
<sequence length="148" mass="16579">MTLPIVLTHPVTLAVIVVVLLVIYYSLQYSSHGSVREWADKDFPEIKHTPKPTWLTGFRFKRHGIETTALLETPIYLEYETEGRLGMFGVADNHAWNVKDKEQTSYDFGVDLDLLAGGQVAVTEKFKKISITEIEPIIEDNADAGAEG</sequence>
<name>A0AB39CCG2_9VIRU</name>
<dbReference type="EMBL" id="PQ015378">
    <property type="protein sequence ID" value="XDJ14574.1"/>
    <property type="molecule type" value="Genomic_DNA"/>
</dbReference>
<reference evidence="2" key="1">
    <citation type="submission" date="2024-07" db="EMBL/GenBank/DDBJ databases">
        <authorList>
            <person name="Bringhurst R.M."/>
            <person name="Homer T.E."/>
        </authorList>
    </citation>
    <scope>NUCLEOTIDE SEQUENCE</scope>
</reference>
<keyword evidence="1" id="KW-1133">Transmembrane helix</keyword>
<keyword evidence="1" id="KW-0472">Membrane</keyword>
<feature type="transmembrane region" description="Helical" evidence="1">
    <location>
        <begin position="6"/>
        <end position="27"/>
    </location>
</feature>
<organism evidence="2">
    <name type="scientific">Pseudomonas phage RVTF4</name>
    <dbReference type="NCBI Taxonomy" id="3236931"/>
    <lineage>
        <taxon>Viruses</taxon>
    </lineage>
</organism>
<proteinExistence type="predicted"/>